<gene>
    <name evidence="1" type="ORF">SKAU_G00092260</name>
</gene>
<name>A0A9Q1J6L7_SYNKA</name>
<protein>
    <submittedName>
        <fullName evidence="1">Uncharacterized protein</fullName>
    </submittedName>
</protein>
<evidence type="ECO:0000313" key="1">
    <source>
        <dbReference type="EMBL" id="KAJ8369198.1"/>
    </source>
</evidence>
<reference evidence="1" key="1">
    <citation type="journal article" date="2023" name="Science">
        <title>Genome structures resolve the early diversification of teleost fishes.</title>
        <authorList>
            <person name="Parey E."/>
            <person name="Louis A."/>
            <person name="Montfort J."/>
            <person name="Bouchez O."/>
            <person name="Roques C."/>
            <person name="Iampietro C."/>
            <person name="Lluch J."/>
            <person name="Castinel A."/>
            <person name="Donnadieu C."/>
            <person name="Desvignes T."/>
            <person name="Floi Bucao C."/>
            <person name="Jouanno E."/>
            <person name="Wen M."/>
            <person name="Mejri S."/>
            <person name="Dirks R."/>
            <person name="Jansen H."/>
            <person name="Henkel C."/>
            <person name="Chen W.J."/>
            <person name="Zahm M."/>
            <person name="Cabau C."/>
            <person name="Klopp C."/>
            <person name="Thompson A.W."/>
            <person name="Robinson-Rechavi M."/>
            <person name="Braasch I."/>
            <person name="Lecointre G."/>
            <person name="Bobe J."/>
            <person name="Postlethwait J.H."/>
            <person name="Berthelot C."/>
            <person name="Roest Crollius H."/>
            <person name="Guiguen Y."/>
        </authorList>
    </citation>
    <scope>NUCLEOTIDE SEQUENCE</scope>
    <source>
        <strain evidence="1">WJC10195</strain>
    </source>
</reference>
<dbReference type="EMBL" id="JAINUF010000003">
    <property type="protein sequence ID" value="KAJ8369198.1"/>
    <property type="molecule type" value="Genomic_DNA"/>
</dbReference>
<dbReference type="AlphaFoldDB" id="A0A9Q1J6L7"/>
<sequence length="159" mass="17532">MPEKAAGPEVLLLQLNISMEPYANNEVEGVQVPPATGLQRREISSCLPEPGGQGTAVWRRFTSGHTECRPNTVMEINGTLYSEVLNGRVKQQKCFQIQFHWKTVEDSAKLNEATATQTARCQLAPGSDFLLLMQGKPLRIAANGTRCRSGPLKPRPPEF</sequence>
<comment type="caution">
    <text evidence="1">The sequence shown here is derived from an EMBL/GenBank/DDBJ whole genome shotgun (WGS) entry which is preliminary data.</text>
</comment>
<proteinExistence type="predicted"/>
<keyword evidence="2" id="KW-1185">Reference proteome</keyword>
<evidence type="ECO:0000313" key="2">
    <source>
        <dbReference type="Proteomes" id="UP001152622"/>
    </source>
</evidence>
<accession>A0A9Q1J6L7</accession>
<organism evidence="1 2">
    <name type="scientific">Synaphobranchus kaupii</name>
    <name type="common">Kaup's arrowtooth eel</name>
    <dbReference type="NCBI Taxonomy" id="118154"/>
    <lineage>
        <taxon>Eukaryota</taxon>
        <taxon>Metazoa</taxon>
        <taxon>Chordata</taxon>
        <taxon>Craniata</taxon>
        <taxon>Vertebrata</taxon>
        <taxon>Euteleostomi</taxon>
        <taxon>Actinopterygii</taxon>
        <taxon>Neopterygii</taxon>
        <taxon>Teleostei</taxon>
        <taxon>Anguilliformes</taxon>
        <taxon>Synaphobranchidae</taxon>
        <taxon>Synaphobranchus</taxon>
    </lineage>
</organism>
<dbReference type="Proteomes" id="UP001152622">
    <property type="component" value="Chromosome 3"/>
</dbReference>